<accession>A0A427B9I5</accession>
<organism evidence="1 2">
    <name type="scientific">Ensete ventricosum</name>
    <name type="common">Abyssinian banana</name>
    <name type="synonym">Musa ensete</name>
    <dbReference type="NCBI Taxonomy" id="4639"/>
    <lineage>
        <taxon>Eukaryota</taxon>
        <taxon>Viridiplantae</taxon>
        <taxon>Streptophyta</taxon>
        <taxon>Embryophyta</taxon>
        <taxon>Tracheophyta</taxon>
        <taxon>Spermatophyta</taxon>
        <taxon>Magnoliopsida</taxon>
        <taxon>Liliopsida</taxon>
        <taxon>Zingiberales</taxon>
        <taxon>Musaceae</taxon>
        <taxon>Ensete</taxon>
    </lineage>
</organism>
<dbReference type="AlphaFoldDB" id="A0A427B9I5"/>
<proteinExistence type="predicted"/>
<gene>
    <name evidence="1" type="ORF">B296_00001970</name>
</gene>
<evidence type="ECO:0000313" key="2">
    <source>
        <dbReference type="Proteomes" id="UP000287651"/>
    </source>
</evidence>
<name>A0A427B9I5_ENSVE</name>
<dbReference type="EMBL" id="AMZH03000170">
    <property type="protein sequence ID" value="RRT85141.1"/>
    <property type="molecule type" value="Genomic_DNA"/>
</dbReference>
<protein>
    <submittedName>
        <fullName evidence="1">Uncharacterized protein</fullName>
    </submittedName>
</protein>
<dbReference type="Proteomes" id="UP000287651">
    <property type="component" value="Unassembled WGS sequence"/>
</dbReference>
<comment type="caution">
    <text evidence="1">The sequence shown here is derived from an EMBL/GenBank/DDBJ whole genome shotgun (WGS) entry which is preliminary data.</text>
</comment>
<reference evidence="1 2" key="1">
    <citation type="journal article" date="2014" name="Agronomy (Basel)">
        <title>A Draft Genome Sequence for Ensete ventricosum, the Drought-Tolerant Tree Against Hunger.</title>
        <authorList>
            <person name="Harrison J."/>
            <person name="Moore K.A."/>
            <person name="Paszkiewicz K."/>
            <person name="Jones T."/>
            <person name="Grant M."/>
            <person name="Ambacheew D."/>
            <person name="Muzemil S."/>
            <person name="Studholme D.J."/>
        </authorList>
    </citation>
    <scope>NUCLEOTIDE SEQUENCE [LARGE SCALE GENOMIC DNA]</scope>
</reference>
<sequence>MVKLTLTFINRRGLKDSWVRASSGYPSLASSPPWLTALVIIYVFSLHLNTLVTTACREATYAQGCGGATCPQRQCLWAGVAPARKGAITCGQATYETKCLHEVAPCLKVSTAYDVGDHLMHSRGDIALATACIRVVPTAKDWPKAALTKSLFDALGLAKINMAESITRSSYLWLEEVMHAMTALVIVARARAACTNRSWVGVVATKEALAMTLYGESMHAQGLQRSRLPVKVAPTSKLPMGRDDVDTSCAA</sequence>
<evidence type="ECO:0000313" key="1">
    <source>
        <dbReference type="EMBL" id="RRT85141.1"/>
    </source>
</evidence>